<dbReference type="InterPro" id="IPR036397">
    <property type="entry name" value="RNaseH_sf"/>
</dbReference>
<keyword evidence="4" id="KW-0540">Nuclease</keyword>
<dbReference type="Pfam" id="PF14529">
    <property type="entry name" value="Exo_endo_phos_2"/>
    <property type="match status" value="1"/>
</dbReference>
<dbReference type="PANTHER" id="PTHR19446">
    <property type="entry name" value="REVERSE TRANSCRIPTASES"/>
    <property type="match status" value="1"/>
</dbReference>
<feature type="domain" description="Reverse transcriptase" evidence="3">
    <location>
        <begin position="464"/>
        <end position="738"/>
    </location>
</feature>
<keyword evidence="4" id="KW-0255">Endonuclease</keyword>
<dbReference type="Gene3D" id="3.60.10.10">
    <property type="entry name" value="Endonuclease/exonuclease/phosphatase"/>
    <property type="match status" value="1"/>
</dbReference>
<keyword evidence="4" id="KW-0269">Exonuclease</keyword>
<name>A0A131Z3Z2_RHIAP</name>
<dbReference type="AlphaFoldDB" id="A0A131Z3Z2"/>
<evidence type="ECO:0000256" key="1">
    <source>
        <dbReference type="SAM" id="Coils"/>
    </source>
</evidence>
<feature type="region of interest" description="Disordered" evidence="2">
    <location>
        <begin position="1045"/>
        <end position="1072"/>
    </location>
</feature>
<protein>
    <submittedName>
        <fullName evidence="4">Exonuclease-endonuclease-phosphatase domain superfamily</fullName>
    </submittedName>
</protein>
<dbReference type="Gene3D" id="3.30.420.10">
    <property type="entry name" value="Ribonuclease H-like superfamily/Ribonuclease H"/>
    <property type="match status" value="1"/>
</dbReference>
<dbReference type="GO" id="GO:0004519">
    <property type="term" value="F:endonuclease activity"/>
    <property type="evidence" value="ECO:0007669"/>
    <property type="project" value="UniProtKB-KW"/>
</dbReference>
<evidence type="ECO:0000256" key="2">
    <source>
        <dbReference type="SAM" id="MobiDB-lite"/>
    </source>
</evidence>
<dbReference type="Pfam" id="PF00078">
    <property type="entry name" value="RVT_1"/>
    <property type="match status" value="1"/>
</dbReference>
<feature type="compositionally biased region" description="Basic and acidic residues" evidence="2">
    <location>
        <begin position="1053"/>
        <end position="1063"/>
    </location>
</feature>
<dbReference type="InterPro" id="IPR000477">
    <property type="entry name" value="RT_dom"/>
</dbReference>
<dbReference type="GO" id="GO:0042575">
    <property type="term" value="C:DNA polymerase complex"/>
    <property type="evidence" value="ECO:0007669"/>
    <property type="project" value="UniProtKB-ARBA"/>
</dbReference>
<accession>A0A131Z3Z2</accession>
<dbReference type="CDD" id="cd01650">
    <property type="entry name" value="RT_nLTR_like"/>
    <property type="match status" value="1"/>
</dbReference>
<organism evidence="4">
    <name type="scientific">Rhipicephalus appendiculatus</name>
    <name type="common">Brown ear tick</name>
    <dbReference type="NCBI Taxonomy" id="34631"/>
    <lineage>
        <taxon>Eukaryota</taxon>
        <taxon>Metazoa</taxon>
        <taxon>Ecdysozoa</taxon>
        <taxon>Arthropoda</taxon>
        <taxon>Chelicerata</taxon>
        <taxon>Arachnida</taxon>
        <taxon>Acari</taxon>
        <taxon>Parasitiformes</taxon>
        <taxon>Ixodida</taxon>
        <taxon>Ixodoidea</taxon>
        <taxon>Ixodidae</taxon>
        <taxon>Rhipicephalinae</taxon>
        <taxon>Rhipicephalus</taxon>
        <taxon>Rhipicephalus</taxon>
    </lineage>
</organism>
<feature type="coiled-coil region" evidence="1">
    <location>
        <begin position="309"/>
        <end position="336"/>
    </location>
</feature>
<evidence type="ECO:0000259" key="3">
    <source>
        <dbReference type="PROSITE" id="PS50878"/>
    </source>
</evidence>
<dbReference type="InterPro" id="IPR043502">
    <property type="entry name" value="DNA/RNA_pol_sf"/>
</dbReference>
<dbReference type="SUPFAM" id="SSF56219">
    <property type="entry name" value="DNase I-like"/>
    <property type="match status" value="1"/>
</dbReference>
<keyword evidence="4" id="KW-0378">Hydrolase</keyword>
<dbReference type="GO" id="GO:0003676">
    <property type="term" value="F:nucleic acid binding"/>
    <property type="evidence" value="ECO:0007669"/>
    <property type="project" value="InterPro"/>
</dbReference>
<dbReference type="SUPFAM" id="SSF56672">
    <property type="entry name" value="DNA/RNA polymerases"/>
    <property type="match status" value="1"/>
</dbReference>
<dbReference type="SUPFAM" id="SSF53098">
    <property type="entry name" value="Ribonuclease H-like"/>
    <property type="match status" value="1"/>
</dbReference>
<reference evidence="4" key="1">
    <citation type="journal article" date="2016" name="Ticks Tick Borne Dis.">
        <title>De novo assembly and annotation of the salivary gland transcriptome of Rhipicephalus appendiculatus male and female ticks during blood feeding.</title>
        <authorList>
            <person name="de Castro M.H."/>
            <person name="de Klerk D."/>
            <person name="Pienaar R."/>
            <person name="Latif A.A."/>
            <person name="Rees D.J."/>
            <person name="Mans B.J."/>
        </authorList>
    </citation>
    <scope>NUCLEOTIDE SEQUENCE</scope>
    <source>
        <tissue evidence="4">Salivary glands</tissue>
    </source>
</reference>
<dbReference type="PROSITE" id="PS50878">
    <property type="entry name" value="RT_POL"/>
    <property type="match status" value="1"/>
</dbReference>
<dbReference type="InterPro" id="IPR036691">
    <property type="entry name" value="Endo/exonu/phosph_ase_sf"/>
</dbReference>
<evidence type="ECO:0000313" key="4">
    <source>
        <dbReference type="EMBL" id="JAP85475.1"/>
    </source>
</evidence>
<dbReference type="InterPro" id="IPR005135">
    <property type="entry name" value="Endo/exonuclease/phosphatase"/>
</dbReference>
<dbReference type="InterPro" id="IPR012337">
    <property type="entry name" value="RNaseH-like_sf"/>
</dbReference>
<dbReference type="GO" id="GO:0071897">
    <property type="term" value="P:DNA biosynthetic process"/>
    <property type="evidence" value="ECO:0007669"/>
    <property type="project" value="UniProtKB-ARBA"/>
</dbReference>
<dbReference type="GO" id="GO:0004527">
    <property type="term" value="F:exonuclease activity"/>
    <property type="evidence" value="ECO:0007669"/>
    <property type="project" value="UniProtKB-KW"/>
</dbReference>
<sequence>MMAEQVRILQWNCRSFAKKRAALQFALADLDPKVDVIALQETESAVKITGYTSFNEFPTSKKSNVRTAIAVHRNIAAMQIDLEIENLHYTFVQLMPKNRKHKCLYILNVYSPPRCSTIPFPTIMRKVRKEAGEAQVVILGDFNASHTMWGYPRNTKKGISIANGANNHGLTLLTDPSQPTRIGNSVTRNTTPDLTFVRQVEGATWSNTELNLGSDHYVLDIRIPVAGYRKKKKLIKHTKWDLFRFKRNRQAVTKIEDLHEWTTQLLQDAEEVTTEEPTEEDGPRPDAKLIRLLENQQALQAEWLKRKHDRQLKLSLAQAETEVQKYSQELRSAQWMQLCNRLNGQLGSKNPWFLFRHLLDPDNSKGETAKKVSQLLRMHPASDQEIIQELTSRYFNTGTDDLAYAEYSGEANENIDADITEAEVRAALADLKTTSAAGPDGITNKMLRNLDDRSIKSLTDLFNHAWHTGELPQTWKEAAVVFIPKPGKKLQLENLRPISLTSCLGKALEHVVLTRLVEHVDKHQLFPPTLFGFRQAMSTQDIMWMLKRDVVDTGIPGAVRTILGLDVHRAFDNVKHEAILRNLSDMNVGTRAHKYIIAFLRDRTATFSIGGINSPLLKLGARGTPQGAVLSPFLFNCAMRNLPKQLDKISLIRHAIYADDVTIWTRQGNAEAVREALQEAANTVQAYVDGNGLKCSSAKSELFIAGKTTPAVKSVLQIVVNREVVPQVQTIRVLGLFLEEKNSCRETLKRLESTSRQVTGLLRRITGRKFGLKEKEACKLIQAYFVCRIAYTCPFLQLRKIDIAKIDSLLRSVYRMATGLPTWASNERMMQLGLQNTVSEIIEAQRAAQWWRLSCTQQGHDILQLMNLPPLTGTTKRTKIAKEVRNKLIIQPLPKNMGEHNKERRRARADALWKTLADKPAAYVDASPIGGDKYAIAAVEGTGRILSTEEITATSILEAEEAAIAMATAIDGTLFIVSDSMSAIRSFRSGQVSETAAKKLQEPAVSIRLLWVPSHEGNPGNEAAHLAARANTNRAEVRLHPANPEEVSTSYGDRLRRQREERQVYPPPCGGLKRHQAVALRRAQTRSVLSPRRLAAILGDDSVSSCTYCGLAQAGQDHILWGCDRHPPPRELLQLPPSPEEWEETLRCPEQATQYRLAEWTATAAAPWAPT</sequence>
<dbReference type="EMBL" id="GEDV01003082">
    <property type="protein sequence ID" value="JAP85475.1"/>
    <property type="molecule type" value="Transcribed_RNA"/>
</dbReference>
<keyword evidence="1" id="KW-0175">Coiled coil</keyword>
<proteinExistence type="predicted"/>